<name>A0A644UFL4_9ZZZZ</name>
<feature type="domain" description="Single Cache" evidence="6">
    <location>
        <begin position="293"/>
        <end position="375"/>
    </location>
</feature>
<organism evidence="7">
    <name type="scientific">bioreactor metagenome</name>
    <dbReference type="NCBI Taxonomy" id="1076179"/>
    <lineage>
        <taxon>unclassified sequences</taxon>
        <taxon>metagenomes</taxon>
        <taxon>ecological metagenomes</taxon>
    </lineage>
</organism>
<keyword evidence="4" id="KW-1133">Transmembrane helix</keyword>
<reference evidence="7" key="1">
    <citation type="submission" date="2019-08" db="EMBL/GenBank/DDBJ databases">
        <authorList>
            <person name="Kucharzyk K."/>
            <person name="Murdoch R.W."/>
            <person name="Higgins S."/>
            <person name="Loffler F."/>
        </authorList>
    </citation>
    <scope>NUCLEOTIDE SEQUENCE</scope>
</reference>
<accession>A0A644UFL4</accession>
<dbReference type="Gene3D" id="3.30.450.20">
    <property type="entry name" value="PAS domain"/>
    <property type="match status" value="2"/>
</dbReference>
<dbReference type="EMBL" id="VSSQ01000109">
    <property type="protein sequence ID" value="MPL77680.1"/>
    <property type="molecule type" value="Genomic_DNA"/>
</dbReference>
<feature type="domain" description="Single Cache" evidence="6">
    <location>
        <begin position="439"/>
        <end position="515"/>
    </location>
</feature>
<dbReference type="GO" id="GO:0005886">
    <property type="term" value="C:plasma membrane"/>
    <property type="evidence" value="ECO:0007669"/>
    <property type="project" value="UniProtKB-SubCell"/>
</dbReference>
<dbReference type="InterPro" id="IPR033480">
    <property type="entry name" value="sCache_2"/>
</dbReference>
<dbReference type="Pfam" id="PF17200">
    <property type="entry name" value="sCache_2"/>
    <property type="match status" value="1"/>
</dbReference>
<evidence type="ECO:0000256" key="1">
    <source>
        <dbReference type="ARBA" id="ARBA00004651"/>
    </source>
</evidence>
<evidence type="ECO:0000313" key="7">
    <source>
        <dbReference type="EMBL" id="MPL77680.1"/>
    </source>
</evidence>
<gene>
    <name evidence="7" type="ORF">SDC9_23537</name>
</gene>
<dbReference type="PROSITE" id="PS51257">
    <property type="entry name" value="PROKAR_LIPOPROTEIN"/>
    <property type="match status" value="1"/>
</dbReference>
<dbReference type="AlphaFoldDB" id="A0A644UFL4"/>
<comment type="subcellular location">
    <subcellularLocation>
        <location evidence="1">Cell membrane</location>
        <topology evidence="1">Multi-pass membrane protein</topology>
    </subcellularLocation>
</comment>
<protein>
    <recommendedName>
        <fullName evidence="6">Single Cache domain-containing protein</fullName>
    </recommendedName>
</protein>
<keyword evidence="2" id="KW-1003">Cell membrane</keyword>
<evidence type="ECO:0000256" key="2">
    <source>
        <dbReference type="ARBA" id="ARBA00022475"/>
    </source>
</evidence>
<dbReference type="SMART" id="SM01049">
    <property type="entry name" value="Cache_2"/>
    <property type="match status" value="2"/>
</dbReference>
<evidence type="ECO:0000256" key="4">
    <source>
        <dbReference type="ARBA" id="ARBA00022989"/>
    </source>
</evidence>
<proteinExistence type="predicted"/>
<sequence length="563" mass="61697">MKHITLSSIVIIGILLLFLAAAGCIAAPDEPKIEPVSDQYYADMNAVLDTYLLTIEDQMKQINASVWNAARELDGVPANDPSVKLALLKLKSEIPLAIDAGRVDKESYLAAVTNEAGEKTLVGTYVGSYQFTEEDFKAAGNTCLISGYTTFKNGERGVRIAAPVYDTNGNFDGILQVPLDVDYLFAGPAEVLKNDYGYTAWIVDTDGIVLYDDDTYEVGSDLTVETSYFTPTYTKAVHTILANTSGQASYIHFTRGWVGIDQINAVWTTLHPGVGTEWRIILTDDVHTYEGAVNPLVTRDELKAFVTNAYVYALKEGKLKALAAFNNPHGQFVDGELYIFALDMDGTVLTLPHQQPLVGTNAWFGKDSSGVNYVQRMIARAQQGGGYLFYLYPNPDEAFRHELKISYVIPIDGDWFIGAGVYRHDSTLSHGGIIDWQTRNALVEQVRTMRYLAAVEGIPAVTEMIMDPNSAIQREGIYPFAVTGNGTVLAFSSEPSLVGTNQLGSVNSYGMSFVREGISLGKSGGGFMYTLAWVSEKNSEAYVLDYVEPAGNDTYFASYMILE</sequence>
<keyword evidence="3" id="KW-0812">Transmembrane</keyword>
<evidence type="ECO:0000256" key="5">
    <source>
        <dbReference type="ARBA" id="ARBA00023136"/>
    </source>
</evidence>
<keyword evidence="5" id="KW-0472">Membrane</keyword>
<evidence type="ECO:0000259" key="6">
    <source>
        <dbReference type="SMART" id="SM01049"/>
    </source>
</evidence>
<evidence type="ECO:0000256" key="3">
    <source>
        <dbReference type="ARBA" id="ARBA00022692"/>
    </source>
</evidence>
<comment type="caution">
    <text evidence="7">The sequence shown here is derived from an EMBL/GenBank/DDBJ whole genome shotgun (WGS) entry which is preliminary data.</text>
</comment>